<sequence length="451" mass="51314">MHYKKGIVSAGIQSNHATGQQQRGTKGFLDASTISASYRHQWNEKWYTAARVAYDYRDFAAQNFYTTFASDTARERVITQWNHLQTGYTGKHLKWRLDAGYKTTDDRYSFNKRSTPNQNNSSVWQALSVADIELSAKSSITTGLQFVQKQIKSNDRGNHSVSQTGVFAVLHQQIGQYIQAEPALRLDIHQRSGIELLPQLNLSYKRSFYQLRGSVGRTIRDADFTERFNNYNRTLVASGSIGNPDLKPETSWSYEVGADVWLAESIKIAAGWFSREQRNLIDFVTTPYAQMPRQVNLVPTGTYALAKNIASVQTNGFETDITYRKQWKPQHWLQGNAGLVWLNSNSNGATPGFYISSHARFLFNYGIVYQYHRITIAVNGLYKQRREQKANAINASITPNYWLTNVRIDGRISSHLSVFVQADNVGDVSYSDLLGSVMPRRWLMGGVKWNR</sequence>
<dbReference type="GO" id="GO:0009279">
    <property type="term" value="C:cell outer membrane"/>
    <property type="evidence" value="ECO:0007669"/>
    <property type="project" value="UniProtKB-SubCell"/>
</dbReference>
<evidence type="ECO:0000313" key="13">
    <source>
        <dbReference type="Proteomes" id="UP000426027"/>
    </source>
</evidence>
<dbReference type="InterPro" id="IPR039426">
    <property type="entry name" value="TonB-dep_rcpt-like"/>
</dbReference>
<evidence type="ECO:0000256" key="5">
    <source>
        <dbReference type="ARBA" id="ARBA00022729"/>
    </source>
</evidence>
<keyword evidence="4 10" id="KW-0812">Transmembrane</keyword>
<reference evidence="12 13" key="1">
    <citation type="submission" date="2019-11" db="EMBL/GenBank/DDBJ databases">
        <authorList>
            <person name="Im W.T."/>
        </authorList>
    </citation>
    <scope>NUCLEOTIDE SEQUENCE [LARGE SCALE GENOMIC DNA]</scope>
    <source>
        <strain evidence="12 13">SB-02</strain>
    </source>
</reference>
<dbReference type="SUPFAM" id="SSF56935">
    <property type="entry name" value="Porins"/>
    <property type="match status" value="1"/>
</dbReference>
<dbReference type="Gene3D" id="2.40.170.20">
    <property type="entry name" value="TonB-dependent receptor, beta-barrel domain"/>
    <property type="match status" value="1"/>
</dbReference>
<evidence type="ECO:0000256" key="6">
    <source>
        <dbReference type="ARBA" id="ARBA00023077"/>
    </source>
</evidence>
<dbReference type="AlphaFoldDB" id="A0A6I6GIE6"/>
<evidence type="ECO:0000313" key="12">
    <source>
        <dbReference type="EMBL" id="QGW27468.1"/>
    </source>
</evidence>
<dbReference type="EMBL" id="CP046566">
    <property type="protein sequence ID" value="QGW27468.1"/>
    <property type="molecule type" value="Genomic_DNA"/>
</dbReference>
<proteinExistence type="inferred from homology"/>
<accession>A0A6I6GIE6</accession>
<keyword evidence="7 10" id="KW-0472">Membrane</keyword>
<keyword evidence="6" id="KW-0798">TonB box</keyword>
<dbReference type="GO" id="GO:0015344">
    <property type="term" value="F:siderophore uptake transmembrane transporter activity"/>
    <property type="evidence" value="ECO:0007669"/>
    <property type="project" value="TreeGrafter"/>
</dbReference>
<protein>
    <submittedName>
        <fullName evidence="12">TonB-dependent receptor</fullName>
    </submittedName>
</protein>
<evidence type="ECO:0000256" key="4">
    <source>
        <dbReference type="ARBA" id="ARBA00022692"/>
    </source>
</evidence>
<dbReference type="PROSITE" id="PS52016">
    <property type="entry name" value="TONB_DEPENDENT_REC_3"/>
    <property type="match status" value="1"/>
</dbReference>
<evidence type="ECO:0000256" key="10">
    <source>
        <dbReference type="PROSITE-ProRule" id="PRU01360"/>
    </source>
</evidence>
<keyword evidence="5" id="KW-0732">Signal</keyword>
<keyword evidence="9 10" id="KW-0998">Cell outer membrane</keyword>
<keyword evidence="8 12" id="KW-0675">Receptor</keyword>
<keyword evidence="3 10" id="KW-1134">Transmembrane beta strand</keyword>
<organism evidence="12 13">
    <name type="scientific">Phnomibacter ginsenosidimutans</name>
    <dbReference type="NCBI Taxonomy" id="2676868"/>
    <lineage>
        <taxon>Bacteria</taxon>
        <taxon>Pseudomonadati</taxon>
        <taxon>Bacteroidota</taxon>
        <taxon>Chitinophagia</taxon>
        <taxon>Chitinophagales</taxon>
        <taxon>Chitinophagaceae</taxon>
        <taxon>Phnomibacter</taxon>
    </lineage>
</organism>
<keyword evidence="13" id="KW-1185">Reference proteome</keyword>
<evidence type="ECO:0000256" key="1">
    <source>
        <dbReference type="ARBA" id="ARBA00004571"/>
    </source>
</evidence>
<evidence type="ECO:0000256" key="9">
    <source>
        <dbReference type="ARBA" id="ARBA00023237"/>
    </source>
</evidence>
<dbReference type="GO" id="GO:0044718">
    <property type="term" value="P:siderophore transmembrane transport"/>
    <property type="evidence" value="ECO:0007669"/>
    <property type="project" value="TreeGrafter"/>
</dbReference>
<dbReference type="PANTHER" id="PTHR30069">
    <property type="entry name" value="TONB-DEPENDENT OUTER MEMBRANE RECEPTOR"/>
    <property type="match status" value="1"/>
</dbReference>
<comment type="subcellular location">
    <subcellularLocation>
        <location evidence="1 10">Cell outer membrane</location>
        <topology evidence="1 10">Multi-pass membrane protein</topology>
    </subcellularLocation>
</comment>
<evidence type="ECO:0000256" key="7">
    <source>
        <dbReference type="ARBA" id="ARBA00023136"/>
    </source>
</evidence>
<dbReference type="PANTHER" id="PTHR30069:SF29">
    <property type="entry name" value="HEMOGLOBIN AND HEMOGLOBIN-HAPTOGLOBIN-BINDING PROTEIN 1-RELATED"/>
    <property type="match status" value="1"/>
</dbReference>
<dbReference type="Pfam" id="PF00593">
    <property type="entry name" value="TonB_dep_Rec_b-barrel"/>
    <property type="match status" value="1"/>
</dbReference>
<dbReference type="Proteomes" id="UP000426027">
    <property type="component" value="Chromosome"/>
</dbReference>
<evidence type="ECO:0000256" key="8">
    <source>
        <dbReference type="ARBA" id="ARBA00023170"/>
    </source>
</evidence>
<evidence type="ECO:0000256" key="2">
    <source>
        <dbReference type="ARBA" id="ARBA00022448"/>
    </source>
</evidence>
<evidence type="ECO:0000256" key="3">
    <source>
        <dbReference type="ARBA" id="ARBA00022452"/>
    </source>
</evidence>
<comment type="similarity">
    <text evidence="10">Belongs to the TonB-dependent receptor family.</text>
</comment>
<name>A0A6I6GIE6_9BACT</name>
<dbReference type="KEGG" id="fls:GLV81_04580"/>
<gene>
    <name evidence="12" type="ORF">GLV81_04580</name>
</gene>
<feature type="domain" description="TonB-dependent receptor-like beta-barrel" evidence="11">
    <location>
        <begin position="20"/>
        <end position="425"/>
    </location>
</feature>
<dbReference type="InterPro" id="IPR000531">
    <property type="entry name" value="Beta-barrel_TonB"/>
</dbReference>
<evidence type="ECO:0000259" key="11">
    <source>
        <dbReference type="Pfam" id="PF00593"/>
    </source>
</evidence>
<keyword evidence="2 10" id="KW-0813">Transport</keyword>
<dbReference type="InterPro" id="IPR036942">
    <property type="entry name" value="Beta-barrel_TonB_sf"/>
</dbReference>
<dbReference type="RefSeq" id="WP_157477271.1">
    <property type="nucleotide sequence ID" value="NZ_CP046566.1"/>
</dbReference>